<evidence type="ECO:0000313" key="1">
    <source>
        <dbReference type="EMBL" id="AXY76550.1"/>
    </source>
</evidence>
<dbReference type="EMBL" id="CP032157">
    <property type="protein sequence ID" value="AXY76550.1"/>
    <property type="molecule type" value="Genomic_DNA"/>
</dbReference>
<dbReference type="Proteomes" id="UP000263900">
    <property type="component" value="Chromosome"/>
</dbReference>
<name>A0A3B7MU02_9BACT</name>
<dbReference type="AlphaFoldDB" id="A0A3B7MU02"/>
<reference evidence="1 2" key="1">
    <citation type="submission" date="2018-09" db="EMBL/GenBank/DDBJ databases">
        <title>Genome sequencing of strain 6GH32-13.</title>
        <authorList>
            <person name="Weon H.-Y."/>
            <person name="Heo J."/>
            <person name="Kwon S.-W."/>
        </authorList>
    </citation>
    <scope>NUCLEOTIDE SEQUENCE [LARGE SCALE GENOMIC DNA]</scope>
    <source>
        <strain evidence="1 2">5GH32-13</strain>
    </source>
</reference>
<evidence type="ECO:0000313" key="2">
    <source>
        <dbReference type="Proteomes" id="UP000263900"/>
    </source>
</evidence>
<protein>
    <submittedName>
        <fullName evidence="1">DUF2251 domain-containing protein</fullName>
    </submittedName>
</protein>
<organism evidence="1 2">
    <name type="scientific">Paraflavitalea soli</name>
    <dbReference type="NCBI Taxonomy" id="2315862"/>
    <lineage>
        <taxon>Bacteria</taxon>
        <taxon>Pseudomonadati</taxon>
        <taxon>Bacteroidota</taxon>
        <taxon>Chitinophagia</taxon>
        <taxon>Chitinophagales</taxon>
        <taxon>Chitinophagaceae</taxon>
        <taxon>Paraflavitalea</taxon>
    </lineage>
</organism>
<dbReference type="Pfam" id="PF10008">
    <property type="entry name" value="DUF2251"/>
    <property type="match status" value="1"/>
</dbReference>
<gene>
    <name evidence="1" type="ORF">D3H65_22245</name>
</gene>
<dbReference type="InterPro" id="IPR014449">
    <property type="entry name" value="UCP007050_HI0931"/>
</dbReference>
<proteinExistence type="predicted"/>
<keyword evidence="2" id="KW-1185">Reference proteome</keyword>
<dbReference type="OrthoDB" id="5679620at2"/>
<sequence length="136" mass="15676">MRGYLLVEKPFTPGEEIFVESKSNENNYAVVFEDDTDTGYFYALEIAPDTGEQRILDALHIYNVEEVTENEKPWGLKIIWSRDWLKCALVLNAHCHAIFDFENQGGHNLNEFPPPNTIWTKGERKLTNALINGIFK</sequence>
<accession>A0A3B7MU02</accession>
<dbReference type="KEGG" id="pseg:D3H65_22245"/>
<dbReference type="RefSeq" id="WP_119052427.1">
    <property type="nucleotide sequence ID" value="NZ_CP032157.1"/>
</dbReference>